<sequence length="73" mass="8368">MHDDSLQSSNLSYTVVYSTHPNTTIQSFISPKRITVRKSHSFLLTTDEQQQEDIHATDAKETETLTYEVIILL</sequence>
<gene>
    <name evidence="1" type="ORF">C1H46_022767</name>
</gene>
<keyword evidence="2" id="KW-1185">Reference proteome</keyword>
<accession>A0A540LYK8</accession>
<name>A0A540LYK8_MALBA</name>
<dbReference type="EMBL" id="VIEB01000413">
    <property type="protein sequence ID" value="TQD91584.1"/>
    <property type="molecule type" value="Genomic_DNA"/>
</dbReference>
<organism evidence="1 2">
    <name type="scientific">Malus baccata</name>
    <name type="common">Siberian crab apple</name>
    <name type="synonym">Pyrus baccata</name>
    <dbReference type="NCBI Taxonomy" id="106549"/>
    <lineage>
        <taxon>Eukaryota</taxon>
        <taxon>Viridiplantae</taxon>
        <taxon>Streptophyta</taxon>
        <taxon>Embryophyta</taxon>
        <taxon>Tracheophyta</taxon>
        <taxon>Spermatophyta</taxon>
        <taxon>Magnoliopsida</taxon>
        <taxon>eudicotyledons</taxon>
        <taxon>Gunneridae</taxon>
        <taxon>Pentapetalae</taxon>
        <taxon>rosids</taxon>
        <taxon>fabids</taxon>
        <taxon>Rosales</taxon>
        <taxon>Rosaceae</taxon>
        <taxon>Amygdaloideae</taxon>
        <taxon>Maleae</taxon>
        <taxon>Malus</taxon>
    </lineage>
</organism>
<dbReference type="Proteomes" id="UP000315295">
    <property type="component" value="Unassembled WGS sequence"/>
</dbReference>
<proteinExistence type="predicted"/>
<dbReference type="AlphaFoldDB" id="A0A540LYK8"/>
<evidence type="ECO:0000313" key="1">
    <source>
        <dbReference type="EMBL" id="TQD91584.1"/>
    </source>
</evidence>
<comment type="caution">
    <text evidence="1">The sequence shown here is derived from an EMBL/GenBank/DDBJ whole genome shotgun (WGS) entry which is preliminary data.</text>
</comment>
<protein>
    <submittedName>
        <fullName evidence="1">Uncharacterized protein</fullName>
    </submittedName>
</protein>
<evidence type="ECO:0000313" key="2">
    <source>
        <dbReference type="Proteomes" id="UP000315295"/>
    </source>
</evidence>
<reference evidence="1 2" key="1">
    <citation type="journal article" date="2019" name="G3 (Bethesda)">
        <title>Sequencing of a Wild Apple (Malus baccata) Genome Unravels the Differences Between Cultivated and Wild Apple Species Regarding Disease Resistance and Cold Tolerance.</title>
        <authorList>
            <person name="Chen X."/>
        </authorList>
    </citation>
    <scope>NUCLEOTIDE SEQUENCE [LARGE SCALE GENOMIC DNA]</scope>
    <source>
        <strain evidence="2">cv. Shandingzi</strain>
        <tissue evidence="1">Leaves</tissue>
    </source>
</reference>